<gene>
    <name evidence="2" type="ORF">HJG54_17755</name>
</gene>
<dbReference type="RefSeq" id="WP_316430352.1">
    <property type="nucleotide sequence ID" value="NZ_CP053586.1"/>
</dbReference>
<evidence type="ECO:0000259" key="1">
    <source>
        <dbReference type="Pfam" id="PF05419"/>
    </source>
</evidence>
<dbReference type="CDD" id="cd16383">
    <property type="entry name" value="GUN4"/>
    <property type="match status" value="1"/>
</dbReference>
<dbReference type="EMBL" id="CP053586">
    <property type="protein sequence ID" value="WNZ24516.1"/>
    <property type="molecule type" value="Genomic_DNA"/>
</dbReference>
<proteinExistence type="predicted"/>
<dbReference type="InterPro" id="IPR008629">
    <property type="entry name" value="GUN4-like"/>
</dbReference>
<accession>A0AA96WLL4</accession>
<sequence>MNNKTLLIGTMLLIAILGAMYREFGPVEYGRLEQFLAAGNWQAADRETEQIILKVSGRKWTGSIAGLLGWENSLKHFPCKDLQTIDQLWLKYSDHHFGLSVQQQIFQSFDVNDFNGDWFGVWKAFHERVGWRYMFQSKGKPEFDLNAPRGHLPSPHWALAAGGTEKTAPWMSNALYLLQRVEACELSSGLE</sequence>
<dbReference type="SUPFAM" id="SSF140869">
    <property type="entry name" value="GUN4-like"/>
    <property type="match status" value="1"/>
</dbReference>
<protein>
    <submittedName>
        <fullName evidence="2">GUN4 domain-containing protein</fullName>
    </submittedName>
</protein>
<dbReference type="PANTHER" id="PTHR34800">
    <property type="entry name" value="TETRAPYRROLE-BINDING PROTEIN, CHLOROPLASTIC"/>
    <property type="match status" value="1"/>
</dbReference>
<dbReference type="PANTHER" id="PTHR34800:SF1">
    <property type="entry name" value="TETRAPYRROLE-BINDING PROTEIN, CHLOROPLASTIC"/>
    <property type="match status" value="1"/>
</dbReference>
<dbReference type="GO" id="GO:0046906">
    <property type="term" value="F:tetrapyrrole binding"/>
    <property type="evidence" value="ECO:0007669"/>
    <property type="project" value="TreeGrafter"/>
</dbReference>
<name>A0AA96WLL4_9CYAN</name>
<reference evidence="2" key="1">
    <citation type="submission" date="2020-05" db="EMBL/GenBank/DDBJ databases">
        <authorList>
            <person name="Zhu T."/>
            <person name="Keshari N."/>
            <person name="Lu X."/>
        </authorList>
    </citation>
    <scope>NUCLEOTIDE SEQUENCE</scope>
    <source>
        <strain evidence="2">NK1-12</strain>
    </source>
</reference>
<dbReference type="Pfam" id="PF05419">
    <property type="entry name" value="GUN4"/>
    <property type="match status" value="1"/>
</dbReference>
<evidence type="ECO:0000313" key="2">
    <source>
        <dbReference type="EMBL" id="WNZ24516.1"/>
    </source>
</evidence>
<feature type="domain" description="GUN4-like" evidence="1">
    <location>
        <begin position="27"/>
        <end position="154"/>
    </location>
</feature>
<dbReference type="InterPro" id="IPR037215">
    <property type="entry name" value="GUN4-like_sf"/>
</dbReference>
<organism evidence="2">
    <name type="scientific">Leptolyngbya sp. NK1-12</name>
    <dbReference type="NCBI Taxonomy" id="2547451"/>
    <lineage>
        <taxon>Bacteria</taxon>
        <taxon>Bacillati</taxon>
        <taxon>Cyanobacteriota</taxon>
        <taxon>Cyanophyceae</taxon>
        <taxon>Leptolyngbyales</taxon>
        <taxon>Leptolyngbyaceae</taxon>
        <taxon>Leptolyngbya group</taxon>
        <taxon>Leptolyngbya</taxon>
    </lineage>
</organism>
<dbReference type="Gene3D" id="1.10.10.1770">
    <property type="entry name" value="Gun4-like"/>
    <property type="match status" value="1"/>
</dbReference>
<dbReference type="Gene3D" id="1.25.40.620">
    <property type="match status" value="1"/>
</dbReference>
<dbReference type="AlphaFoldDB" id="A0AA96WLL4"/>
<dbReference type="GO" id="GO:0030288">
    <property type="term" value="C:outer membrane-bounded periplasmic space"/>
    <property type="evidence" value="ECO:0007669"/>
    <property type="project" value="TreeGrafter"/>
</dbReference>